<feature type="region of interest" description="Disordered" evidence="1">
    <location>
        <begin position="139"/>
        <end position="165"/>
    </location>
</feature>
<dbReference type="PANTHER" id="PTHR36440:SF1">
    <property type="entry name" value="PUTATIVE (AFU_ORTHOLOGUE AFUA_8G07350)-RELATED"/>
    <property type="match status" value="1"/>
</dbReference>
<dbReference type="RefSeq" id="WP_272145548.1">
    <property type="nucleotide sequence ID" value="NZ_JAQNDM010000002.1"/>
</dbReference>
<evidence type="ECO:0000256" key="1">
    <source>
        <dbReference type="SAM" id="MobiDB-lite"/>
    </source>
</evidence>
<dbReference type="PANTHER" id="PTHR36440">
    <property type="entry name" value="PUTATIVE (AFU_ORTHOLOGUE AFUA_8G07350)-RELATED"/>
    <property type="match status" value="1"/>
</dbReference>
<gene>
    <name evidence="3" type="ORF">POL68_40830</name>
</gene>
<proteinExistence type="predicted"/>
<protein>
    <submittedName>
        <fullName evidence="3">Cupin domain-containing protein</fullName>
    </submittedName>
</protein>
<comment type="caution">
    <text evidence="3">The sequence shown here is derived from an EMBL/GenBank/DDBJ whole genome shotgun (WGS) entry which is preliminary data.</text>
</comment>
<dbReference type="Pfam" id="PF07883">
    <property type="entry name" value="Cupin_2"/>
    <property type="match status" value="1"/>
</dbReference>
<accession>A0ABT5DMH7</accession>
<feature type="domain" description="Cupin type-2" evidence="2">
    <location>
        <begin position="64"/>
        <end position="124"/>
    </location>
</feature>
<evidence type="ECO:0000313" key="3">
    <source>
        <dbReference type="EMBL" id="MDC0714865.1"/>
    </source>
</evidence>
<sequence length="165" mass="17145">MNIVPSLAVMASCLAMGCARTPTVPVRYVVGSAEAPSFRLPGGKGTALLLVNAETGASAASLGVLELQAGAGVPEHVHEHSVEMLYVEEGSVEMIIEGREMSVRPGDAVYIPAGVRHLARVPEGAPRFRAVQIYVGPGPEQRFRQGEPVKPASPLPSPQMGAPAG</sequence>
<dbReference type="Gene3D" id="2.60.120.10">
    <property type="entry name" value="Jelly Rolls"/>
    <property type="match status" value="1"/>
</dbReference>
<dbReference type="InterPro" id="IPR014710">
    <property type="entry name" value="RmlC-like_jellyroll"/>
</dbReference>
<dbReference type="InterPro" id="IPR013096">
    <property type="entry name" value="Cupin_2"/>
</dbReference>
<organism evidence="3 4">
    <name type="scientific">Stigmatella ashevillensis</name>
    <dbReference type="NCBI Taxonomy" id="2995309"/>
    <lineage>
        <taxon>Bacteria</taxon>
        <taxon>Pseudomonadati</taxon>
        <taxon>Myxococcota</taxon>
        <taxon>Myxococcia</taxon>
        <taxon>Myxococcales</taxon>
        <taxon>Cystobacterineae</taxon>
        <taxon>Archangiaceae</taxon>
        <taxon>Stigmatella</taxon>
    </lineage>
</organism>
<dbReference type="SUPFAM" id="SSF51182">
    <property type="entry name" value="RmlC-like cupins"/>
    <property type="match status" value="1"/>
</dbReference>
<reference evidence="3 4" key="1">
    <citation type="submission" date="2022-11" db="EMBL/GenBank/DDBJ databases">
        <title>Minimal conservation of predation-associated metabolite biosynthetic gene clusters underscores biosynthetic potential of Myxococcota including descriptions for ten novel species: Archangium lansinium sp. nov., Myxococcus landrumus sp. nov., Nannocystis bai.</title>
        <authorList>
            <person name="Ahearne A."/>
            <person name="Stevens C."/>
            <person name="Dowd S."/>
        </authorList>
    </citation>
    <scope>NUCLEOTIDE SEQUENCE [LARGE SCALE GENOMIC DNA]</scope>
    <source>
        <strain evidence="3 4">NCWAL01</strain>
    </source>
</reference>
<keyword evidence="4" id="KW-1185">Reference proteome</keyword>
<name>A0ABT5DMH7_9BACT</name>
<evidence type="ECO:0000313" key="4">
    <source>
        <dbReference type="Proteomes" id="UP001221838"/>
    </source>
</evidence>
<dbReference type="Proteomes" id="UP001221838">
    <property type="component" value="Unassembled WGS sequence"/>
</dbReference>
<dbReference type="InterPro" id="IPR011051">
    <property type="entry name" value="RmlC_Cupin_sf"/>
</dbReference>
<dbReference type="InterPro" id="IPR053146">
    <property type="entry name" value="QDO-like"/>
</dbReference>
<dbReference type="EMBL" id="JAQNDM010000002">
    <property type="protein sequence ID" value="MDC0714865.1"/>
    <property type="molecule type" value="Genomic_DNA"/>
</dbReference>
<evidence type="ECO:0000259" key="2">
    <source>
        <dbReference type="Pfam" id="PF07883"/>
    </source>
</evidence>